<dbReference type="EMBL" id="UINC01001293">
    <property type="protein sequence ID" value="SUZ76824.1"/>
    <property type="molecule type" value="Genomic_DNA"/>
</dbReference>
<feature type="domain" description="PTS EIIA type-2" evidence="1">
    <location>
        <begin position="80"/>
        <end position="223"/>
    </location>
</feature>
<dbReference type="Pfam" id="PF12728">
    <property type="entry name" value="HTH_17"/>
    <property type="match status" value="1"/>
</dbReference>
<evidence type="ECO:0000259" key="1">
    <source>
        <dbReference type="PROSITE" id="PS51094"/>
    </source>
</evidence>
<dbReference type="SUPFAM" id="SSF46955">
    <property type="entry name" value="Putative DNA-binding domain"/>
    <property type="match status" value="1"/>
</dbReference>
<dbReference type="SUPFAM" id="SSF55804">
    <property type="entry name" value="Phoshotransferase/anion transport protein"/>
    <property type="match status" value="1"/>
</dbReference>
<dbReference type="InterPro" id="IPR002178">
    <property type="entry name" value="PTS_EIIA_type-2_dom"/>
</dbReference>
<protein>
    <recommendedName>
        <fullName evidence="1">PTS EIIA type-2 domain-containing protein</fullName>
    </recommendedName>
</protein>
<accession>A0A381QD72</accession>
<dbReference type="InterPro" id="IPR041657">
    <property type="entry name" value="HTH_17"/>
</dbReference>
<evidence type="ECO:0000313" key="2">
    <source>
        <dbReference type="EMBL" id="SUZ76824.1"/>
    </source>
</evidence>
<dbReference type="AlphaFoldDB" id="A0A381QD72"/>
<dbReference type="PANTHER" id="PTHR47738:SF1">
    <property type="entry name" value="NITROGEN REGULATORY PROTEIN"/>
    <property type="match status" value="1"/>
</dbReference>
<dbReference type="InterPro" id="IPR009061">
    <property type="entry name" value="DNA-bd_dom_put_sf"/>
</dbReference>
<name>A0A381QD72_9ZZZZ</name>
<dbReference type="InterPro" id="IPR016152">
    <property type="entry name" value="PTrfase/Anion_transptr"/>
</dbReference>
<reference evidence="2" key="1">
    <citation type="submission" date="2018-05" db="EMBL/GenBank/DDBJ databases">
        <authorList>
            <person name="Lanie J.A."/>
            <person name="Ng W.-L."/>
            <person name="Kazmierczak K.M."/>
            <person name="Andrzejewski T.M."/>
            <person name="Davidsen T.M."/>
            <person name="Wayne K.J."/>
            <person name="Tettelin H."/>
            <person name="Glass J.I."/>
            <person name="Rusch D."/>
            <person name="Podicherti R."/>
            <person name="Tsui H.-C.T."/>
            <person name="Winkler M.E."/>
        </authorList>
    </citation>
    <scope>NUCLEOTIDE SEQUENCE</scope>
</reference>
<dbReference type="PANTHER" id="PTHR47738">
    <property type="entry name" value="PTS SYSTEM FRUCTOSE-LIKE EIIA COMPONENT-RELATED"/>
    <property type="match status" value="1"/>
</dbReference>
<sequence length="228" mass="25668">MAKWLIVSDVVQLLHVPEATIYRWIRQGDIPCVVRRGKHYFNQSTLVTWAESKHIHLEKHSLRKSKKKQKASATQSPLVEAFEAGNVFHAVPSGSMETLFGEIPSCMNLPRQLKETLAEQLMQRELLSSTGIGNGIAVPHPKTPLGQQLKKSMVGTFFLEKPLDFKAPDGLPVFVVFVLLSADSFHHLHLLSQLARFLNNIEVNDFLKHSPTLENLVDQFQKNLAETA</sequence>
<dbReference type="Pfam" id="PF00359">
    <property type="entry name" value="PTS_EIIA_2"/>
    <property type="match status" value="1"/>
</dbReference>
<proteinExistence type="predicted"/>
<gene>
    <name evidence="2" type="ORF">METZ01_LOCUS29678</name>
</gene>
<dbReference type="InterPro" id="IPR051541">
    <property type="entry name" value="PTS_SugarTrans_NitroReg"/>
</dbReference>
<dbReference type="Gene3D" id="3.40.930.10">
    <property type="entry name" value="Mannitol-specific EII, Chain A"/>
    <property type="match status" value="1"/>
</dbReference>
<organism evidence="2">
    <name type="scientific">marine metagenome</name>
    <dbReference type="NCBI Taxonomy" id="408172"/>
    <lineage>
        <taxon>unclassified sequences</taxon>
        <taxon>metagenomes</taxon>
        <taxon>ecological metagenomes</taxon>
    </lineage>
</organism>
<dbReference type="GO" id="GO:0030295">
    <property type="term" value="F:protein kinase activator activity"/>
    <property type="evidence" value="ECO:0007669"/>
    <property type="project" value="TreeGrafter"/>
</dbReference>
<dbReference type="PROSITE" id="PS51094">
    <property type="entry name" value="PTS_EIIA_TYPE_2"/>
    <property type="match status" value="1"/>
</dbReference>